<dbReference type="Proteomes" id="UP001432027">
    <property type="component" value="Unassembled WGS sequence"/>
</dbReference>
<sequence>DQGGEGEADHRVSSVASSRPSSPVRSLLGRSSRSEANRTAADASLRKQPKDHHVTRRRTRKAALARPPSSIAPPSPLVASPVHSILGRRSHSPALYDTTDAPPAKLSPAKISYEQLQEQVQEWREQAHKWRASVEYRVDAEEWRG</sequence>
<name>A0AAV5T077_9BILA</name>
<gene>
    <name evidence="3" type="ORF">PENTCL1PPCAC_9159</name>
</gene>
<dbReference type="EMBL" id="BTSX01000002">
    <property type="protein sequence ID" value="GMS86984.1"/>
    <property type="molecule type" value="Genomic_DNA"/>
</dbReference>
<protein>
    <submittedName>
        <fullName evidence="3">Uncharacterized protein</fullName>
    </submittedName>
</protein>
<feature type="compositionally biased region" description="Basic residues" evidence="2">
    <location>
        <begin position="47"/>
        <end position="63"/>
    </location>
</feature>
<feature type="non-terminal residue" evidence="3">
    <location>
        <position position="1"/>
    </location>
</feature>
<feature type="region of interest" description="Disordered" evidence="2">
    <location>
        <begin position="1"/>
        <end position="82"/>
    </location>
</feature>
<feature type="compositionally biased region" description="Low complexity" evidence="2">
    <location>
        <begin position="13"/>
        <end position="31"/>
    </location>
</feature>
<keyword evidence="1" id="KW-0175">Coiled coil</keyword>
<feature type="coiled-coil region" evidence="1">
    <location>
        <begin position="106"/>
        <end position="133"/>
    </location>
</feature>
<comment type="caution">
    <text evidence="3">The sequence shown here is derived from an EMBL/GenBank/DDBJ whole genome shotgun (WGS) entry which is preliminary data.</text>
</comment>
<proteinExistence type="predicted"/>
<keyword evidence="4" id="KW-1185">Reference proteome</keyword>
<feature type="non-terminal residue" evidence="3">
    <location>
        <position position="145"/>
    </location>
</feature>
<dbReference type="AlphaFoldDB" id="A0AAV5T077"/>
<accession>A0AAV5T077</accession>
<reference evidence="3" key="1">
    <citation type="submission" date="2023-10" db="EMBL/GenBank/DDBJ databases">
        <title>Genome assembly of Pristionchus species.</title>
        <authorList>
            <person name="Yoshida K."/>
            <person name="Sommer R.J."/>
        </authorList>
    </citation>
    <scope>NUCLEOTIDE SEQUENCE</scope>
    <source>
        <strain evidence="3">RS0144</strain>
    </source>
</reference>
<organism evidence="3 4">
    <name type="scientific">Pristionchus entomophagus</name>
    <dbReference type="NCBI Taxonomy" id="358040"/>
    <lineage>
        <taxon>Eukaryota</taxon>
        <taxon>Metazoa</taxon>
        <taxon>Ecdysozoa</taxon>
        <taxon>Nematoda</taxon>
        <taxon>Chromadorea</taxon>
        <taxon>Rhabditida</taxon>
        <taxon>Rhabditina</taxon>
        <taxon>Diplogasteromorpha</taxon>
        <taxon>Diplogasteroidea</taxon>
        <taxon>Neodiplogasteridae</taxon>
        <taxon>Pristionchus</taxon>
    </lineage>
</organism>
<evidence type="ECO:0000313" key="4">
    <source>
        <dbReference type="Proteomes" id="UP001432027"/>
    </source>
</evidence>
<evidence type="ECO:0000313" key="3">
    <source>
        <dbReference type="EMBL" id="GMS86984.1"/>
    </source>
</evidence>
<evidence type="ECO:0000256" key="2">
    <source>
        <dbReference type="SAM" id="MobiDB-lite"/>
    </source>
</evidence>
<evidence type="ECO:0000256" key="1">
    <source>
        <dbReference type="SAM" id="Coils"/>
    </source>
</evidence>